<dbReference type="Proteomes" id="UP000271868">
    <property type="component" value="Unassembled WGS sequence"/>
</dbReference>
<keyword evidence="3" id="KW-1185">Reference proteome</keyword>
<evidence type="ECO:0000313" key="2">
    <source>
        <dbReference type="EMBL" id="ROR39687.1"/>
    </source>
</evidence>
<keyword evidence="2" id="KW-0808">Transferase</keyword>
<dbReference type="NCBIfam" id="TIGR03748">
    <property type="entry name" value="conj_PilL"/>
    <property type="match status" value="1"/>
</dbReference>
<protein>
    <submittedName>
        <fullName evidence="2">Type IV pili sensor histidine kinase/response regulator</fullName>
    </submittedName>
</protein>
<accession>A0AAX1WQM2</accession>
<dbReference type="AlphaFoldDB" id="A0AAX1WQM2"/>
<gene>
    <name evidence="2" type="ORF">EDC60_3182</name>
</gene>
<keyword evidence="1" id="KW-0732">Signal</keyword>
<keyword evidence="2" id="KW-0418">Kinase</keyword>
<organism evidence="2 3">
    <name type="scientific">Diaphorobacter nitroreducens</name>
    <dbReference type="NCBI Taxonomy" id="164759"/>
    <lineage>
        <taxon>Bacteria</taxon>
        <taxon>Pseudomonadati</taxon>
        <taxon>Pseudomonadota</taxon>
        <taxon>Betaproteobacteria</taxon>
        <taxon>Burkholderiales</taxon>
        <taxon>Comamonadaceae</taxon>
        <taxon>Diaphorobacter</taxon>
    </lineage>
</organism>
<proteinExistence type="predicted"/>
<feature type="chain" id="PRO_5044016072" evidence="1">
    <location>
        <begin position="21"/>
        <end position="168"/>
    </location>
</feature>
<dbReference type="EMBL" id="RJVL01000008">
    <property type="protein sequence ID" value="ROR39687.1"/>
    <property type="molecule type" value="Genomic_DNA"/>
</dbReference>
<evidence type="ECO:0000256" key="1">
    <source>
        <dbReference type="SAM" id="SignalP"/>
    </source>
</evidence>
<evidence type="ECO:0000313" key="3">
    <source>
        <dbReference type="Proteomes" id="UP000271868"/>
    </source>
</evidence>
<dbReference type="GO" id="GO:0016301">
    <property type="term" value="F:kinase activity"/>
    <property type="evidence" value="ECO:0007669"/>
    <property type="project" value="UniProtKB-KW"/>
</dbReference>
<dbReference type="RefSeq" id="WP_123676693.1">
    <property type="nucleotide sequence ID" value="NZ_RJVL01000008.1"/>
</dbReference>
<name>A0AAX1WQM2_9BURK</name>
<reference evidence="2 3" key="1">
    <citation type="submission" date="2018-11" db="EMBL/GenBank/DDBJ databases">
        <title>Genomic Encyclopedia of Type Strains, Phase IV (KMG-IV): sequencing the most valuable type-strain genomes for metagenomic binning, comparative biology and taxonomic classification.</title>
        <authorList>
            <person name="Goeker M."/>
        </authorList>
    </citation>
    <scope>NUCLEOTIDE SEQUENCE [LARGE SCALE GENOMIC DNA]</scope>
    <source>
        <strain evidence="2 3">DSM 15985</strain>
    </source>
</reference>
<sequence>MTLARFLTALACTACTGAMAQPMGVTDPAGGAELPLGVVLAGGQMQVGRYTTTVATPAGQAADPLDVFVRLSYPRQTVSTVGDALRHTLLRTGWRLVESSALTPQAAHLLGLPLPESQRQLGPYKARAILEVLTGPSWRWHEDPIQRLVWFEQAVAPLAATTDAHAAY</sequence>
<comment type="caution">
    <text evidence="2">The sequence shown here is derived from an EMBL/GenBank/DDBJ whole genome shotgun (WGS) entry which is preliminary data.</text>
</comment>
<feature type="signal peptide" evidence="1">
    <location>
        <begin position="1"/>
        <end position="20"/>
    </location>
</feature>
<dbReference type="InterPro" id="IPR022260">
    <property type="entry name" value="Integr_conj_element_PilL"/>
</dbReference>